<accession>A7BAC2</accession>
<dbReference type="EMBL" id="AAYI02000004">
    <property type="protein sequence ID" value="EDN80146.1"/>
    <property type="molecule type" value="Genomic_DNA"/>
</dbReference>
<reference evidence="1" key="2">
    <citation type="submission" date="2015-05" db="EMBL/GenBank/DDBJ databases">
        <title>Draft genome sequence of Actinomyces odontolyticus (ATCC 17982).</title>
        <authorList>
            <person name="Sudarsanam P."/>
            <person name="Ley R."/>
            <person name="Guruge J."/>
            <person name="Turnbaugh P.J."/>
            <person name="Mahowald M."/>
            <person name="Liep D."/>
            <person name="Gordon J."/>
        </authorList>
    </citation>
    <scope>NUCLEOTIDE SEQUENCE</scope>
    <source>
        <strain evidence="1">ATCC 17982</strain>
    </source>
</reference>
<gene>
    <name evidence="1" type="ORF">ACTODO_00585</name>
</gene>
<sequence>MVSWDCVGRRAPLTLRFGGRRAGTAVRSRDRHVVDAPPSWGEAVALWVEVVSSARREAPLDLGERDHQSLDVMLDANSDHYI</sequence>
<proteinExistence type="predicted"/>
<dbReference type="HOGENOM" id="CLU_2550734_0_0_11"/>
<name>A7BAC2_9ACTO</name>
<comment type="caution">
    <text evidence="1">The sequence shown here is derived from an EMBL/GenBank/DDBJ whole genome shotgun (WGS) entry which is preliminary data.</text>
</comment>
<evidence type="ECO:0000313" key="2">
    <source>
        <dbReference type="Proteomes" id="UP000003553"/>
    </source>
</evidence>
<organism evidence="1 2">
    <name type="scientific">Schaalia dentiphila ATCC 17982</name>
    <dbReference type="NCBI Taxonomy" id="411466"/>
    <lineage>
        <taxon>Bacteria</taxon>
        <taxon>Bacillati</taxon>
        <taxon>Actinomycetota</taxon>
        <taxon>Actinomycetes</taxon>
        <taxon>Actinomycetales</taxon>
        <taxon>Actinomycetaceae</taxon>
        <taxon>Schaalia</taxon>
        <taxon>Schaalia dentiphila</taxon>
    </lineage>
</organism>
<reference evidence="1" key="1">
    <citation type="submission" date="2007-04" db="EMBL/GenBank/DDBJ databases">
        <authorList>
            <person name="Fulton L."/>
            <person name="Clifton S."/>
            <person name="Fulton B."/>
            <person name="Xu J."/>
            <person name="Minx P."/>
            <person name="Pepin K.H."/>
            <person name="Johnson M."/>
            <person name="Thiruvilangam P."/>
            <person name="Bhonagiri V."/>
            <person name="Nash W.E."/>
            <person name="Mardis E.R."/>
            <person name="Wilson R.K."/>
        </authorList>
    </citation>
    <scope>NUCLEOTIDE SEQUENCE [LARGE SCALE GENOMIC DNA]</scope>
    <source>
        <strain evidence="1">ATCC 17982</strain>
    </source>
</reference>
<evidence type="ECO:0000313" key="1">
    <source>
        <dbReference type="EMBL" id="EDN80146.1"/>
    </source>
</evidence>
<protein>
    <submittedName>
        <fullName evidence="1">Uncharacterized protein</fullName>
    </submittedName>
</protein>
<dbReference type="eggNOG" id="ENOG5030W95">
    <property type="taxonomic scope" value="Bacteria"/>
</dbReference>
<dbReference type="Proteomes" id="UP000003553">
    <property type="component" value="Unassembled WGS sequence"/>
</dbReference>
<keyword evidence="2" id="KW-1185">Reference proteome</keyword>
<dbReference type="AlphaFoldDB" id="A7BAC2"/>